<gene>
    <name evidence="4" type="ORF">BJF92_11285</name>
</gene>
<dbReference type="Gene3D" id="3.30.2320.10">
    <property type="entry name" value="hypothetical protein PF0899 domain"/>
    <property type="match status" value="1"/>
</dbReference>
<dbReference type="InterPro" id="IPR054612">
    <property type="entry name" value="Phage_capsid-like_C"/>
</dbReference>
<evidence type="ECO:0000259" key="3">
    <source>
        <dbReference type="Pfam" id="PF05065"/>
    </source>
</evidence>
<keyword evidence="2" id="KW-0175">Coiled coil</keyword>
<dbReference type="STRING" id="1672749.BJF92_11285"/>
<dbReference type="Proteomes" id="UP000186143">
    <property type="component" value="Unassembled WGS sequence"/>
</dbReference>
<dbReference type="InterPro" id="IPR024455">
    <property type="entry name" value="Phage_capsid"/>
</dbReference>
<dbReference type="NCBIfam" id="TIGR01554">
    <property type="entry name" value="major_cap_HK97"/>
    <property type="match status" value="1"/>
</dbReference>
<evidence type="ECO:0000313" key="5">
    <source>
        <dbReference type="Proteomes" id="UP000186143"/>
    </source>
</evidence>
<protein>
    <recommendedName>
        <fullName evidence="3">Phage capsid-like C-terminal domain-containing protein</fullName>
    </recommendedName>
</protein>
<dbReference type="Gene3D" id="3.30.2400.10">
    <property type="entry name" value="Major capsid protein gp5"/>
    <property type="match status" value="1"/>
</dbReference>
<comment type="caution">
    <text evidence="4">The sequence shown here is derived from an EMBL/GenBank/DDBJ whole genome shotgun (WGS) entry which is preliminary data.</text>
</comment>
<organism evidence="4 5">
    <name type="scientific">Xaviernesmea rhizosphaerae</name>
    <dbReference type="NCBI Taxonomy" id="1672749"/>
    <lineage>
        <taxon>Bacteria</taxon>
        <taxon>Pseudomonadati</taxon>
        <taxon>Pseudomonadota</taxon>
        <taxon>Alphaproteobacteria</taxon>
        <taxon>Hyphomicrobiales</taxon>
        <taxon>Rhizobiaceae</taxon>
        <taxon>Rhizobium/Agrobacterium group</taxon>
        <taxon>Xaviernesmea</taxon>
    </lineage>
</organism>
<dbReference type="EMBL" id="MKIO01000021">
    <property type="protein sequence ID" value="OLP56664.1"/>
    <property type="molecule type" value="Genomic_DNA"/>
</dbReference>
<sequence length="405" mass="44344">MISMSVEPNHQEFVDSIKAEIKNTYGDLDKKTEDLAKAIDEAKKLIGEKASTSDIESRIKDLQTEIKKGEDRANEIERKANRAGLFGRDHQETKSIGERLSETDQFKAIQRSGSKSGTVNVTVKAIMTPTAPAARSPLVTATQAPMVTRIDRPLMVRDLLPVGTTTSQLIEYAQAGPLVNNAAIVAEGVLKPESSFTFTQAQAAVVTIAHWIPVSKQVYDDVPMLGSYIDTQLRIGLDQAEEDEILLGAGTTGHMNGLYNQRTVYSATGIPSNPTKIDHIRWAKLQVRKSYLAADSVVLNPQDWAAIEMAKDAGGNYLFSSITSGADPRLWGMRVVESDSLPPGSFMVGAFRSAAQIWDREEANVQISSEDRDNFVKNMLTLRGEERLALTVYRPSAFVGGQFPA</sequence>
<name>A0A1Q9AMP8_9HYPH</name>
<proteinExistence type="predicted"/>
<evidence type="ECO:0000256" key="2">
    <source>
        <dbReference type="SAM" id="Coils"/>
    </source>
</evidence>
<evidence type="ECO:0000313" key="4">
    <source>
        <dbReference type="EMBL" id="OLP56664.1"/>
    </source>
</evidence>
<dbReference type="Pfam" id="PF05065">
    <property type="entry name" value="Phage_capsid"/>
    <property type="match status" value="1"/>
</dbReference>
<feature type="coiled-coil region" evidence="2">
    <location>
        <begin position="28"/>
        <end position="79"/>
    </location>
</feature>
<accession>A0A1Q9AMP8</accession>
<evidence type="ECO:0000256" key="1">
    <source>
        <dbReference type="ARBA" id="ARBA00004328"/>
    </source>
</evidence>
<feature type="domain" description="Phage capsid-like C-terminal" evidence="3">
    <location>
        <begin position="142"/>
        <end position="403"/>
    </location>
</feature>
<dbReference type="SUPFAM" id="SSF56563">
    <property type="entry name" value="Major capsid protein gp5"/>
    <property type="match status" value="1"/>
</dbReference>
<comment type="subcellular location">
    <subcellularLocation>
        <location evidence="1">Virion</location>
    </subcellularLocation>
</comment>
<reference evidence="4 5" key="1">
    <citation type="submission" date="2016-09" db="EMBL/GenBank/DDBJ databases">
        <title>Rhizobium sp. nov., a novel species isolated from the rice rhizosphere.</title>
        <authorList>
            <person name="Zhao J."/>
            <person name="Zhang X."/>
        </authorList>
    </citation>
    <scope>NUCLEOTIDE SEQUENCE [LARGE SCALE GENOMIC DNA]</scope>
    <source>
        <strain evidence="4 5">MH17</strain>
    </source>
</reference>
<dbReference type="AlphaFoldDB" id="A0A1Q9AMP8"/>